<dbReference type="InterPro" id="IPR053090">
    <property type="entry name" value="Centromere_KNL-2_homolog"/>
</dbReference>
<feature type="compositionally biased region" description="Low complexity" evidence="1">
    <location>
        <begin position="274"/>
        <end position="288"/>
    </location>
</feature>
<dbReference type="EMBL" id="JAXQNO010000003">
    <property type="protein sequence ID" value="KAK4800744.1"/>
    <property type="molecule type" value="Genomic_DNA"/>
</dbReference>
<evidence type="ECO:0000259" key="2">
    <source>
        <dbReference type="Pfam" id="PF09133"/>
    </source>
</evidence>
<dbReference type="PANTHER" id="PTHR35311">
    <property type="entry name" value="KINETOCHORE-ASSOCIATED PROTEIN KNL-2 HOMOLOG"/>
    <property type="match status" value="1"/>
</dbReference>
<gene>
    <name evidence="3" type="ORF">SAY86_021231</name>
</gene>
<feature type="compositionally biased region" description="Polar residues" evidence="1">
    <location>
        <begin position="221"/>
        <end position="231"/>
    </location>
</feature>
<organism evidence="3 4">
    <name type="scientific">Trapa natans</name>
    <name type="common">Water chestnut</name>
    <dbReference type="NCBI Taxonomy" id="22666"/>
    <lineage>
        <taxon>Eukaryota</taxon>
        <taxon>Viridiplantae</taxon>
        <taxon>Streptophyta</taxon>
        <taxon>Embryophyta</taxon>
        <taxon>Tracheophyta</taxon>
        <taxon>Spermatophyta</taxon>
        <taxon>Magnoliopsida</taxon>
        <taxon>eudicotyledons</taxon>
        <taxon>Gunneridae</taxon>
        <taxon>Pentapetalae</taxon>
        <taxon>rosids</taxon>
        <taxon>malvids</taxon>
        <taxon>Myrtales</taxon>
        <taxon>Lythraceae</taxon>
        <taxon>Trapa</taxon>
    </lineage>
</organism>
<dbReference type="PANTHER" id="PTHR35311:SF9">
    <property type="entry name" value="KINETOCHORE-ASSOCIATED PROTEIN KNL-2 HOMOLOG"/>
    <property type="match status" value="1"/>
</dbReference>
<evidence type="ECO:0000313" key="4">
    <source>
        <dbReference type="Proteomes" id="UP001346149"/>
    </source>
</evidence>
<feature type="compositionally biased region" description="Basic and acidic residues" evidence="1">
    <location>
        <begin position="105"/>
        <end position="125"/>
    </location>
</feature>
<accession>A0AAN7M9E0</accession>
<name>A0AAN7M9E0_TRANT</name>
<sequence>MIDGSVKRAIRVFKSAPIIKVNDFYSLETADNVCVILRGLVNKSLSSENGFPGEVCKHFVFGFPVNWKKFVTEQGKSSPCKTPRAQGIPYKQDQKSSREHKKFKKENQLCDRTKNNSTDSAKDYIEVDLPETVEEDRSIPVEKDLTSTCNHKNSESTRQPNVRTRNNCAAESAHSYLGSNHLRDDMKDPEEGSSSAHSVKSKSSPYDHKDHPRNDMEGTQEVPSSAPTFDQGTLCKPRNVKEGKERCAMMSKCAKKCINANCTNDGLKETRAEPSSTSSLSQPRRSSQYQMVSAKEDAAKSKATAGVIPNTQGIIMTPDSFKRSRSGRILLPKLAYWMNEVPIYDANRMVAGVQCPTKIVDSRDNEKVSSRK</sequence>
<comment type="caution">
    <text evidence="3">The sequence shown here is derived from an EMBL/GenBank/DDBJ whole genome shotgun (WGS) entry which is preliminary data.</text>
</comment>
<dbReference type="Pfam" id="PF09133">
    <property type="entry name" value="SANTA"/>
    <property type="match status" value="1"/>
</dbReference>
<feature type="compositionally biased region" description="Basic and acidic residues" evidence="1">
    <location>
        <begin position="205"/>
        <end position="216"/>
    </location>
</feature>
<feature type="region of interest" description="Disordered" evidence="1">
    <location>
        <begin position="75"/>
        <end position="236"/>
    </location>
</feature>
<dbReference type="InterPro" id="IPR015216">
    <property type="entry name" value="SANTA"/>
</dbReference>
<reference evidence="3 4" key="1">
    <citation type="journal article" date="2023" name="Hortic Res">
        <title>Pangenome of water caltrop reveals structural variations and asymmetric subgenome divergence after allopolyploidization.</title>
        <authorList>
            <person name="Zhang X."/>
            <person name="Chen Y."/>
            <person name="Wang L."/>
            <person name="Yuan Y."/>
            <person name="Fang M."/>
            <person name="Shi L."/>
            <person name="Lu R."/>
            <person name="Comes H.P."/>
            <person name="Ma Y."/>
            <person name="Chen Y."/>
            <person name="Huang G."/>
            <person name="Zhou Y."/>
            <person name="Zheng Z."/>
            <person name="Qiu Y."/>
        </authorList>
    </citation>
    <scope>NUCLEOTIDE SEQUENCE [LARGE SCALE GENOMIC DNA]</scope>
    <source>
        <strain evidence="3">F231</strain>
    </source>
</reference>
<evidence type="ECO:0000313" key="3">
    <source>
        <dbReference type="EMBL" id="KAK4800744.1"/>
    </source>
</evidence>
<keyword evidence="4" id="KW-1185">Reference proteome</keyword>
<dbReference type="AlphaFoldDB" id="A0AAN7M9E0"/>
<feature type="compositionally biased region" description="Polar residues" evidence="1">
    <location>
        <begin position="146"/>
        <end position="169"/>
    </location>
</feature>
<feature type="region of interest" description="Disordered" evidence="1">
    <location>
        <begin position="269"/>
        <end position="305"/>
    </location>
</feature>
<feature type="domain" description="SANTA" evidence="2">
    <location>
        <begin position="9"/>
        <end position="69"/>
    </location>
</feature>
<feature type="compositionally biased region" description="Basic and acidic residues" evidence="1">
    <location>
        <begin position="135"/>
        <end position="145"/>
    </location>
</feature>
<evidence type="ECO:0000256" key="1">
    <source>
        <dbReference type="SAM" id="MobiDB-lite"/>
    </source>
</evidence>
<dbReference type="Proteomes" id="UP001346149">
    <property type="component" value="Unassembled WGS sequence"/>
</dbReference>
<feature type="compositionally biased region" description="Basic and acidic residues" evidence="1">
    <location>
        <begin position="181"/>
        <end position="190"/>
    </location>
</feature>
<feature type="compositionally biased region" description="Low complexity" evidence="1">
    <location>
        <begin position="193"/>
        <end position="204"/>
    </location>
</feature>
<proteinExistence type="predicted"/>
<protein>
    <recommendedName>
        <fullName evidence="2">SANTA domain-containing protein</fullName>
    </recommendedName>
</protein>